<dbReference type="RefSeq" id="WP_100277054.1">
    <property type="nucleotide sequence ID" value="NZ_CP018799.1"/>
</dbReference>
<sequence length="114" mass="13527">MAFNELDFQRIKKHVGGLCEKRSPVHLRSELRLIYNIENQSVIIFEERPDWRNSDVFTQTEIGKMTFVRSQKVWKLFWMRGNLKWHSYDPLPSASNLESLVAEIDEDPMCCFFG</sequence>
<dbReference type="KEGG" id="maes:Ga0123461_0698"/>
<protein>
    <recommendedName>
        <fullName evidence="3">DUF3024 domain-containing protein</fullName>
    </recommendedName>
</protein>
<organism evidence="1 2">
    <name type="scientific">Mariprofundus aestuarium</name>
    <dbReference type="NCBI Taxonomy" id="1921086"/>
    <lineage>
        <taxon>Bacteria</taxon>
        <taxon>Pseudomonadati</taxon>
        <taxon>Pseudomonadota</taxon>
        <taxon>Candidatius Mariprofundia</taxon>
        <taxon>Mariprofundales</taxon>
        <taxon>Mariprofundaceae</taxon>
        <taxon>Mariprofundus</taxon>
    </lineage>
</organism>
<evidence type="ECO:0000313" key="1">
    <source>
        <dbReference type="EMBL" id="ATX79124.1"/>
    </source>
</evidence>
<gene>
    <name evidence="1" type="ORF">Ga0123461_0698</name>
</gene>
<name>A0A2K8L2E3_MARES</name>
<keyword evidence="2" id="KW-1185">Reference proteome</keyword>
<evidence type="ECO:0008006" key="3">
    <source>
        <dbReference type="Google" id="ProtNLM"/>
    </source>
</evidence>
<dbReference type="InterPro" id="IPR021388">
    <property type="entry name" value="DUF3024"/>
</dbReference>
<dbReference type="AlphaFoldDB" id="A0A2K8L2E3"/>
<reference evidence="1 2" key="1">
    <citation type="submission" date="2016-12" db="EMBL/GenBank/DDBJ databases">
        <title>Isolation and genomic insights into novel planktonic Zetaproteobacteria from stratified waters of the Chesapeake Bay.</title>
        <authorList>
            <person name="McAllister S.M."/>
            <person name="Kato S."/>
            <person name="Chan C.S."/>
            <person name="Chiu B.K."/>
            <person name="Field E.K."/>
        </authorList>
    </citation>
    <scope>NUCLEOTIDE SEQUENCE [LARGE SCALE GENOMIC DNA]</scope>
    <source>
        <strain evidence="1 2">CP-5</strain>
    </source>
</reference>
<dbReference type="Proteomes" id="UP000231701">
    <property type="component" value="Chromosome"/>
</dbReference>
<evidence type="ECO:0000313" key="2">
    <source>
        <dbReference type="Proteomes" id="UP000231701"/>
    </source>
</evidence>
<dbReference type="EMBL" id="CP018799">
    <property type="protein sequence ID" value="ATX79124.1"/>
    <property type="molecule type" value="Genomic_DNA"/>
</dbReference>
<dbReference type="Pfam" id="PF11225">
    <property type="entry name" value="DUF3024"/>
    <property type="match status" value="1"/>
</dbReference>
<proteinExistence type="predicted"/>
<accession>A0A2K8L2E3</accession>
<dbReference type="OrthoDB" id="1362002at2"/>